<dbReference type="Proteomes" id="UP001362999">
    <property type="component" value="Unassembled WGS sequence"/>
</dbReference>
<dbReference type="AlphaFoldDB" id="A0AAW0EDF0"/>
<name>A0AAW0EDF0_9AGAR</name>
<comment type="caution">
    <text evidence="1">The sequence shown here is derived from an EMBL/GenBank/DDBJ whole genome shotgun (WGS) entry which is preliminary data.</text>
</comment>
<accession>A0AAW0EDF0</accession>
<dbReference type="EMBL" id="JAWWNJ010000001">
    <property type="protein sequence ID" value="KAK7063536.1"/>
    <property type="molecule type" value="Genomic_DNA"/>
</dbReference>
<gene>
    <name evidence="1" type="ORF">R3P38DRAFT_2756438</name>
</gene>
<sequence length="467" mass="52692">MSLSVLEALSILQPMDPLLSRLSLLPRDMRRDYYDETPKTLHKWLDGIASLLTSLSGSPGKQGCAVSLTLLPSSCTATVAFDFSPPHPEDAHNLLQSIWKWMKEAALREESFEKDAELLDIILQATIEKTRQCLRERGWFIEPFLTRMDEEGHSFTDPQKAFLSAASKLHRVLTNRLSVEKPDFNLAAKVFIVLVEQYEAAKRGLDDDFSWLWPCETLVAKSGAQTSPADWPSWVNYIAQLREPYDHVLLIRRALRKPLMRDVLAIPFNVDVLPSSTPAPGTAFRSIDDLETRVRSYLKSALLSGFPSEGLKYVERTIDELWGCIQNSASWQPQSPLLPIHSECLLLFHHHNLDLHSPASAAPYSYMGVSNPPCFQCVLFFHAYRMCKLEPCVEIRRCDYDSHETEPGVCAFPSQIDRALETEIGAQLGKIVGKLVDKKMEQVHRAASLAKLPDLSVLAKRYVDDEA</sequence>
<protein>
    <submittedName>
        <fullName evidence="1">Uncharacterized protein</fullName>
    </submittedName>
</protein>
<proteinExistence type="predicted"/>
<evidence type="ECO:0000313" key="1">
    <source>
        <dbReference type="EMBL" id="KAK7063536.1"/>
    </source>
</evidence>
<reference evidence="1 2" key="1">
    <citation type="journal article" date="2024" name="J Genomics">
        <title>Draft genome sequencing and assembly of Favolaschia claudopus CIRM-BRFM 2984 isolated from oak limbs.</title>
        <authorList>
            <person name="Navarro D."/>
            <person name="Drula E."/>
            <person name="Chaduli D."/>
            <person name="Cazenave R."/>
            <person name="Ahrendt S."/>
            <person name="Wang J."/>
            <person name="Lipzen A."/>
            <person name="Daum C."/>
            <person name="Barry K."/>
            <person name="Grigoriev I.V."/>
            <person name="Favel A."/>
            <person name="Rosso M.N."/>
            <person name="Martin F."/>
        </authorList>
    </citation>
    <scope>NUCLEOTIDE SEQUENCE [LARGE SCALE GENOMIC DNA]</scope>
    <source>
        <strain evidence="1 2">CIRM-BRFM 2984</strain>
    </source>
</reference>
<keyword evidence="2" id="KW-1185">Reference proteome</keyword>
<organism evidence="1 2">
    <name type="scientific">Favolaschia claudopus</name>
    <dbReference type="NCBI Taxonomy" id="2862362"/>
    <lineage>
        <taxon>Eukaryota</taxon>
        <taxon>Fungi</taxon>
        <taxon>Dikarya</taxon>
        <taxon>Basidiomycota</taxon>
        <taxon>Agaricomycotina</taxon>
        <taxon>Agaricomycetes</taxon>
        <taxon>Agaricomycetidae</taxon>
        <taxon>Agaricales</taxon>
        <taxon>Marasmiineae</taxon>
        <taxon>Mycenaceae</taxon>
        <taxon>Favolaschia</taxon>
    </lineage>
</organism>
<evidence type="ECO:0000313" key="2">
    <source>
        <dbReference type="Proteomes" id="UP001362999"/>
    </source>
</evidence>